<dbReference type="EMBL" id="CP044458">
    <property type="protein sequence ID" value="QIC72101.1"/>
    <property type="molecule type" value="Genomic_DNA"/>
</dbReference>
<name>A0A6C0Y780_9GAMM</name>
<keyword evidence="1" id="KW-1133">Transmembrane helix</keyword>
<dbReference type="AlphaFoldDB" id="A0A6C0Y780"/>
<evidence type="ECO:0000313" key="3">
    <source>
        <dbReference type="Proteomes" id="UP000503440"/>
    </source>
</evidence>
<organism evidence="2 3">
    <name type="scientific">Acinetobacter indicus</name>
    <dbReference type="NCBI Taxonomy" id="756892"/>
    <lineage>
        <taxon>Bacteria</taxon>
        <taxon>Pseudomonadati</taxon>
        <taxon>Pseudomonadota</taxon>
        <taxon>Gammaproteobacteria</taxon>
        <taxon>Moraxellales</taxon>
        <taxon>Moraxellaceae</taxon>
        <taxon>Acinetobacter</taxon>
    </lineage>
</organism>
<keyword evidence="1" id="KW-0812">Transmembrane</keyword>
<keyword evidence="1" id="KW-0472">Membrane</keyword>
<evidence type="ECO:0000256" key="1">
    <source>
        <dbReference type="SAM" id="Phobius"/>
    </source>
</evidence>
<proteinExistence type="predicted"/>
<sequence length="82" mass="9326">MKLNLVDRLYVAVMGLLVSHASFLYAVYATRAFAMYLLMSVVGSITFAVILRIGRTKTARMAFKGNREIDKHPEFRDDLDLL</sequence>
<gene>
    <name evidence="2" type="ORF">FSC09_17230</name>
</gene>
<reference evidence="2 3" key="1">
    <citation type="submission" date="2019-09" db="EMBL/GenBank/DDBJ databases">
        <title>Non-baumannii Acinetobacter spp. carrying blaNDM-1 isolated in China.</title>
        <authorList>
            <person name="Cui C."/>
            <person name="Chen C."/>
            <person name="Sun J."/>
            <person name="Liu Y."/>
        </authorList>
    </citation>
    <scope>NUCLEOTIDE SEQUENCE [LARGE SCALE GENOMIC DNA]</scope>
    <source>
        <strain evidence="2 3">B18</strain>
        <plasmid evidence="3">pb18-3</plasmid>
    </source>
</reference>
<accession>A0A6C0Y780</accession>
<dbReference type="Proteomes" id="UP000503440">
    <property type="component" value="Plasmid pB18-3"/>
</dbReference>
<keyword evidence="2" id="KW-0614">Plasmid</keyword>
<geneLocation type="plasmid" evidence="3">
    <name>pb18-3</name>
</geneLocation>
<evidence type="ECO:0000313" key="2">
    <source>
        <dbReference type="EMBL" id="QIC72101.1"/>
    </source>
</evidence>
<dbReference type="RefSeq" id="WP_163146660.1">
    <property type="nucleotide sequence ID" value="NZ_CP044458.1"/>
</dbReference>
<feature type="transmembrane region" description="Helical" evidence="1">
    <location>
        <begin position="34"/>
        <end position="54"/>
    </location>
</feature>
<feature type="transmembrane region" description="Helical" evidence="1">
    <location>
        <begin position="9"/>
        <end position="28"/>
    </location>
</feature>
<protein>
    <submittedName>
        <fullName evidence="2">Uncharacterized protein</fullName>
    </submittedName>
</protein>